<evidence type="ECO:0000256" key="5">
    <source>
        <dbReference type="ARBA" id="ARBA00022600"/>
    </source>
</evidence>
<dbReference type="NCBIfam" id="NF003811">
    <property type="entry name" value="PRK05402.1"/>
    <property type="match status" value="1"/>
</dbReference>
<evidence type="ECO:0000256" key="2">
    <source>
        <dbReference type="ARBA" id="ARBA00002953"/>
    </source>
</evidence>
<dbReference type="RefSeq" id="WP_350938194.1">
    <property type="nucleotide sequence ID" value="NZ_JAYWLC010000014.1"/>
</dbReference>
<dbReference type="InterPro" id="IPR054169">
    <property type="entry name" value="GlgB_N"/>
</dbReference>
<evidence type="ECO:0000256" key="11">
    <source>
        <dbReference type="SAM" id="MobiDB-lite"/>
    </source>
</evidence>
<dbReference type="InterPro" id="IPR006048">
    <property type="entry name" value="A-amylase/branching_C"/>
</dbReference>
<dbReference type="InterPro" id="IPR037439">
    <property type="entry name" value="Branching_enzy"/>
</dbReference>
<organism evidence="13 14">
    <name type="scientific">Thioclava kandeliae</name>
    <dbReference type="NCBI Taxonomy" id="3070818"/>
    <lineage>
        <taxon>Bacteria</taxon>
        <taxon>Pseudomonadati</taxon>
        <taxon>Pseudomonadota</taxon>
        <taxon>Alphaproteobacteria</taxon>
        <taxon>Rhodobacterales</taxon>
        <taxon>Paracoccaceae</taxon>
        <taxon>Thioclava</taxon>
    </lineage>
</organism>
<keyword evidence="5 10" id="KW-0321">Glycogen metabolism</keyword>
<keyword evidence="9 10" id="KW-0119">Carbohydrate metabolism</keyword>
<dbReference type="EMBL" id="JAYWLC010000014">
    <property type="protein sequence ID" value="MER5173025.1"/>
    <property type="molecule type" value="Genomic_DNA"/>
</dbReference>
<dbReference type="SUPFAM" id="SSF81296">
    <property type="entry name" value="E set domains"/>
    <property type="match status" value="2"/>
</dbReference>
<dbReference type="SMART" id="SM00642">
    <property type="entry name" value="Aamy"/>
    <property type="match status" value="1"/>
</dbReference>
<dbReference type="InterPro" id="IPR044143">
    <property type="entry name" value="GlgB_N_E_set_prok"/>
</dbReference>
<dbReference type="NCBIfam" id="TIGR01515">
    <property type="entry name" value="branching_enzym"/>
    <property type="match status" value="1"/>
</dbReference>
<evidence type="ECO:0000256" key="8">
    <source>
        <dbReference type="ARBA" id="ARBA00023056"/>
    </source>
</evidence>
<dbReference type="InterPro" id="IPR013780">
    <property type="entry name" value="Glyco_hydro_b"/>
</dbReference>
<comment type="catalytic activity">
    <reaction evidence="1 10">
        <text>Transfers a segment of a (1-&gt;4)-alpha-D-glucan chain to a primary hydroxy group in a similar glucan chain.</text>
        <dbReference type="EC" id="2.4.1.18"/>
    </reaction>
</comment>
<evidence type="ECO:0000256" key="6">
    <source>
        <dbReference type="ARBA" id="ARBA00022676"/>
    </source>
</evidence>
<dbReference type="CDD" id="cd02855">
    <property type="entry name" value="E_set_GBE_prok_N"/>
    <property type="match status" value="1"/>
</dbReference>
<dbReference type="InterPro" id="IPR013783">
    <property type="entry name" value="Ig-like_fold"/>
</dbReference>
<dbReference type="NCBIfam" id="NF008967">
    <property type="entry name" value="PRK12313.1"/>
    <property type="match status" value="1"/>
</dbReference>
<keyword evidence="8 10" id="KW-0320">Glycogen biosynthesis</keyword>
<dbReference type="InterPro" id="IPR014756">
    <property type="entry name" value="Ig_E-set"/>
</dbReference>
<feature type="region of interest" description="Disordered" evidence="11">
    <location>
        <begin position="1"/>
        <end position="69"/>
    </location>
</feature>
<dbReference type="Pfam" id="PF00128">
    <property type="entry name" value="Alpha-amylase"/>
    <property type="match status" value="1"/>
</dbReference>
<accession>A0ABV1SJG3</accession>
<sequence length="791" mass="87447">MSDVRSGKTKRPAKKAPAAQDTSGQPPAADTPKSSAPAPVAKAAPRKAPARKRKTGTQDADLPSHSPLSDAEACALREGRHGAPFDVLGLHGRVLRAFDPGAERMWCLTGGKGPGAAIEMVPSGGGLFVLDPVPEDVTLARQYRLRAEGYGGRWEWADPYGLPPVLGALDEHLISEGRHLRLWEKLGAHPCTHEGLTGTAFAVWAPNARRVSVVGDFNQWDARRHPMRARGSTGVWEIFLPDIHEGATYKYDILGPGEVRLPQKADPVGFGAEHAPATASVVRRLPQARKAGNRAQDVTQPVSIYEVHLGSWRRKVEEDDRRLSYDELAQELVGYARDMGFTHLELLPVSEFPFDGSWGYQPVGLYAPTVRHGTPEAFAAFVRAAQEAGLGVILDWVPGHFPTDPHGLGWFDGTALYQYADPREGFHRDWNTLIYDYDRREVRNFLMANALYWLHVYGVDGLRVDAVASMLYRDYSRPAGEWVPNKDGGRENYEAISFLQEMNREVYAQVPDAMTVAEESTSFPGVSRPVHEGGLGFGYKWNMGWMNDTLDYFHRDPVHRQHHHGQLTFGLVYAFSENFVLPISHDEVVHGKGSMIDKMPGDGWKKFANLRAYYGFMWGHPGKKLLFMGCEFAQGREWNHDRSLDWHLLDHPLHAGMQSLVRDLNRIYRETPALHRDDLGADGFEWLVSDDAQQSVLAFLRKDDAGGLVAVICNLTPVERCGYRLGLPVAGRWREILNTDAACYGGSGGGNMGEVIAGPEASHGRPASACLTLPPLSVLFLKAAPQPELSA</sequence>
<feature type="active site" description="Proton donor" evidence="10">
    <location>
        <position position="518"/>
    </location>
</feature>
<keyword evidence="14" id="KW-1185">Reference proteome</keyword>
<evidence type="ECO:0000256" key="1">
    <source>
        <dbReference type="ARBA" id="ARBA00000826"/>
    </source>
</evidence>
<evidence type="ECO:0000256" key="9">
    <source>
        <dbReference type="ARBA" id="ARBA00023277"/>
    </source>
</evidence>
<dbReference type="Pfam" id="PF02806">
    <property type="entry name" value="Alpha-amylase_C"/>
    <property type="match status" value="1"/>
</dbReference>
<dbReference type="HAMAP" id="MF_00685">
    <property type="entry name" value="GlgB"/>
    <property type="match status" value="1"/>
</dbReference>
<feature type="compositionally biased region" description="Basic residues" evidence="11">
    <location>
        <begin position="44"/>
        <end position="55"/>
    </location>
</feature>
<dbReference type="Pfam" id="PF02922">
    <property type="entry name" value="CBM_48"/>
    <property type="match status" value="1"/>
</dbReference>
<evidence type="ECO:0000256" key="7">
    <source>
        <dbReference type="ARBA" id="ARBA00022679"/>
    </source>
</evidence>
<dbReference type="SUPFAM" id="SSF51445">
    <property type="entry name" value="(Trans)glycosidases"/>
    <property type="match status" value="1"/>
</dbReference>
<dbReference type="InterPro" id="IPR006407">
    <property type="entry name" value="GlgB"/>
</dbReference>
<gene>
    <name evidence="10 13" type="primary">glgB</name>
    <name evidence="13" type="ORF">VSX56_14710</name>
</gene>
<dbReference type="Proteomes" id="UP001438953">
    <property type="component" value="Unassembled WGS sequence"/>
</dbReference>
<evidence type="ECO:0000256" key="10">
    <source>
        <dbReference type="HAMAP-Rule" id="MF_00685"/>
    </source>
</evidence>
<comment type="pathway">
    <text evidence="3 10">Glycan biosynthesis; glycogen biosynthesis.</text>
</comment>
<evidence type="ECO:0000256" key="4">
    <source>
        <dbReference type="ARBA" id="ARBA00009000"/>
    </source>
</evidence>
<dbReference type="SUPFAM" id="SSF51011">
    <property type="entry name" value="Glycosyl hydrolase domain"/>
    <property type="match status" value="1"/>
</dbReference>
<evidence type="ECO:0000259" key="12">
    <source>
        <dbReference type="SMART" id="SM00642"/>
    </source>
</evidence>
<dbReference type="Gene3D" id="3.20.20.80">
    <property type="entry name" value="Glycosidases"/>
    <property type="match status" value="1"/>
</dbReference>
<dbReference type="Gene3D" id="2.60.40.1180">
    <property type="entry name" value="Golgi alpha-mannosidase II"/>
    <property type="match status" value="1"/>
</dbReference>
<dbReference type="PANTHER" id="PTHR43651">
    <property type="entry name" value="1,4-ALPHA-GLUCAN-BRANCHING ENZYME"/>
    <property type="match status" value="1"/>
</dbReference>
<comment type="subunit">
    <text evidence="10">Monomer.</text>
</comment>
<feature type="compositionally biased region" description="Low complexity" evidence="11">
    <location>
        <begin position="32"/>
        <end position="43"/>
    </location>
</feature>
<evidence type="ECO:0000313" key="14">
    <source>
        <dbReference type="Proteomes" id="UP001438953"/>
    </source>
</evidence>
<evidence type="ECO:0000256" key="3">
    <source>
        <dbReference type="ARBA" id="ARBA00004964"/>
    </source>
</evidence>
<name>A0ABV1SJG3_9RHOB</name>
<dbReference type="GO" id="GO:0003844">
    <property type="term" value="F:1,4-alpha-glucan branching enzyme activity"/>
    <property type="evidence" value="ECO:0007669"/>
    <property type="project" value="UniProtKB-EC"/>
</dbReference>
<dbReference type="PIRSF" id="PIRSF000463">
    <property type="entry name" value="GlgB"/>
    <property type="match status" value="1"/>
</dbReference>
<dbReference type="InterPro" id="IPR006047">
    <property type="entry name" value="GH13_cat_dom"/>
</dbReference>
<keyword evidence="6 10" id="KW-0328">Glycosyltransferase</keyword>
<feature type="active site" description="Nucleophile" evidence="10">
    <location>
        <position position="465"/>
    </location>
</feature>
<dbReference type="Gene3D" id="2.60.40.10">
    <property type="entry name" value="Immunoglobulins"/>
    <property type="match status" value="1"/>
</dbReference>
<dbReference type="PANTHER" id="PTHR43651:SF3">
    <property type="entry name" value="1,4-ALPHA-GLUCAN-BRANCHING ENZYME"/>
    <property type="match status" value="1"/>
</dbReference>
<dbReference type="InterPro" id="IPR004193">
    <property type="entry name" value="Glyco_hydro_13_N"/>
</dbReference>
<evidence type="ECO:0000313" key="13">
    <source>
        <dbReference type="EMBL" id="MER5173025.1"/>
    </source>
</evidence>
<reference evidence="13 14" key="1">
    <citation type="submission" date="2024-06" db="EMBL/GenBank/DDBJ databases">
        <title>Thioclava kandeliae sp. nov. from a rhizosphere soil sample of Kandelia candel in a mangrove.</title>
        <authorList>
            <person name="Mu T."/>
        </authorList>
    </citation>
    <scope>NUCLEOTIDE SEQUENCE [LARGE SCALE GENOMIC DNA]</scope>
    <source>
        <strain evidence="13 14">CPCC 100088</strain>
    </source>
</reference>
<proteinExistence type="inferred from homology"/>
<keyword evidence="7 10" id="KW-0808">Transferase</keyword>
<comment type="function">
    <text evidence="2 10">Catalyzes the formation of the alpha-1,6-glucosidic linkages in glycogen by scission of a 1,4-alpha-linked oligosaccharide from growing alpha-1,4-glucan chains and the subsequent attachment of the oligosaccharide to the alpha-1,6 position.</text>
</comment>
<protein>
    <recommendedName>
        <fullName evidence="10">1,4-alpha-glucan branching enzyme GlgB</fullName>
        <ecNumber evidence="10">2.4.1.18</ecNumber>
    </recommendedName>
    <alternativeName>
        <fullName evidence="10">1,4-alpha-D-glucan:1,4-alpha-D-glucan 6-glucosyl-transferase</fullName>
    </alternativeName>
    <alternativeName>
        <fullName evidence="10">Alpha-(1-&gt;4)-glucan branching enzyme</fullName>
    </alternativeName>
    <alternativeName>
        <fullName evidence="10">Glycogen branching enzyme</fullName>
        <shortName evidence="10">BE</shortName>
    </alternativeName>
</protein>
<dbReference type="CDD" id="cd11322">
    <property type="entry name" value="AmyAc_Glg_BE"/>
    <property type="match status" value="1"/>
</dbReference>
<comment type="caution">
    <text evidence="13">The sequence shown here is derived from an EMBL/GenBank/DDBJ whole genome shotgun (WGS) entry which is preliminary data.</text>
</comment>
<feature type="domain" description="Glycosyl hydrolase family 13 catalytic" evidence="12">
    <location>
        <begin position="306"/>
        <end position="664"/>
    </location>
</feature>
<comment type="similarity">
    <text evidence="4 10">Belongs to the glycosyl hydrolase 13 family. GlgB subfamily.</text>
</comment>
<dbReference type="Pfam" id="PF22019">
    <property type="entry name" value="GlgB_N"/>
    <property type="match status" value="1"/>
</dbReference>
<dbReference type="InterPro" id="IPR017853">
    <property type="entry name" value="GH"/>
</dbReference>
<dbReference type="EC" id="2.4.1.18" evidence="10"/>